<feature type="compositionally biased region" description="Basic and acidic residues" evidence="3">
    <location>
        <begin position="294"/>
        <end position="308"/>
    </location>
</feature>
<gene>
    <name evidence="4" type="ORF">IWX90DRAFT_486028</name>
</gene>
<evidence type="ECO:0000313" key="5">
    <source>
        <dbReference type="Proteomes" id="UP001456524"/>
    </source>
</evidence>
<protein>
    <submittedName>
        <fullName evidence="4">Tho complex subunit 7-domain-containing protein</fullName>
    </submittedName>
</protein>
<proteinExistence type="predicted"/>
<feature type="compositionally biased region" description="Polar residues" evidence="3">
    <location>
        <begin position="258"/>
        <end position="272"/>
    </location>
</feature>
<reference evidence="4 5" key="1">
    <citation type="journal article" date="2022" name="G3 (Bethesda)">
        <title>Enemy or ally: a genomic approach to elucidate the lifestyle of Phyllosticta citrichinaensis.</title>
        <authorList>
            <person name="Buijs V.A."/>
            <person name="Groenewald J.Z."/>
            <person name="Haridas S."/>
            <person name="LaButti K.M."/>
            <person name="Lipzen A."/>
            <person name="Martin F.M."/>
            <person name="Barry K."/>
            <person name="Grigoriev I.V."/>
            <person name="Crous P.W."/>
            <person name="Seidl M.F."/>
        </authorList>
    </citation>
    <scope>NUCLEOTIDE SEQUENCE [LARGE SCALE GENOMIC DNA]</scope>
    <source>
        <strain evidence="4 5">CBS 129764</strain>
    </source>
</reference>
<feature type="compositionally biased region" description="Basic and acidic residues" evidence="3">
    <location>
        <begin position="216"/>
        <end position="227"/>
    </location>
</feature>
<feature type="compositionally biased region" description="Acidic residues" evidence="3">
    <location>
        <begin position="228"/>
        <end position="238"/>
    </location>
</feature>
<dbReference type="InterPro" id="IPR008501">
    <property type="entry name" value="THOC7/Mft1"/>
</dbReference>
<organism evidence="4 5">
    <name type="scientific">Phyllosticta citrichinensis</name>
    <dbReference type="NCBI Taxonomy" id="1130410"/>
    <lineage>
        <taxon>Eukaryota</taxon>
        <taxon>Fungi</taxon>
        <taxon>Dikarya</taxon>
        <taxon>Ascomycota</taxon>
        <taxon>Pezizomycotina</taxon>
        <taxon>Dothideomycetes</taxon>
        <taxon>Dothideomycetes incertae sedis</taxon>
        <taxon>Botryosphaeriales</taxon>
        <taxon>Phyllostictaceae</taxon>
        <taxon>Phyllosticta</taxon>
    </lineage>
</organism>
<accession>A0ABR1XXL1</accession>
<sequence length="339" mass="37481">MSPSDFSLLDQAEEDSIHKSRLLPIEQRPFQRITKRLLAADSPIYSPPTSLPTPPPDAATDEDELEAARAKQAADREAWRNDMFLDFVALSDSIVRIQLLRNSNEAERERYAAEKVKIEATSASIRDSTATLRTQLDEARATLARRKKYDELAERITSNRMLRPREDQSTQLQKLEAEIAELEQESRVYAQTWAERREQFGRIVEEGRQMLRLIRDEKEEAERKEGMEGGEETMDEGAEGGSAKAEGSAVGTPRPDAGSQTPNPTQLAQSSIHKGGLLAVQSPAASLAGAASPGRKDDESQNEGRDTDMVESGELAPETDIEEGEAEEDASPGDRMDVS</sequence>
<comment type="caution">
    <text evidence="4">The sequence shown here is derived from an EMBL/GenBank/DDBJ whole genome shotgun (WGS) entry which is preliminary data.</text>
</comment>
<feature type="compositionally biased region" description="Low complexity" evidence="3">
    <location>
        <begin position="282"/>
        <end position="293"/>
    </location>
</feature>
<evidence type="ECO:0000256" key="3">
    <source>
        <dbReference type="SAM" id="MobiDB-lite"/>
    </source>
</evidence>
<feature type="region of interest" description="Disordered" evidence="3">
    <location>
        <begin position="41"/>
        <end position="61"/>
    </location>
</feature>
<evidence type="ECO:0000313" key="4">
    <source>
        <dbReference type="EMBL" id="KAK8170170.1"/>
    </source>
</evidence>
<evidence type="ECO:0000256" key="1">
    <source>
        <dbReference type="ARBA" id="ARBA00004123"/>
    </source>
</evidence>
<comment type="subcellular location">
    <subcellularLocation>
        <location evidence="1">Nucleus</location>
    </subcellularLocation>
</comment>
<dbReference type="Pfam" id="PF05615">
    <property type="entry name" value="THOC7"/>
    <property type="match status" value="1"/>
</dbReference>
<feature type="region of interest" description="Disordered" evidence="3">
    <location>
        <begin position="216"/>
        <end position="339"/>
    </location>
</feature>
<evidence type="ECO:0000256" key="2">
    <source>
        <dbReference type="ARBA" id="ARBA00023242"/>
    </source>
</evidence>
<name>A0ABR1XXL1_9PEZI</name>
<dbReference type="EMBL" id="JBBWUH010000004">
    <property type="protein sequence ID" value="KAK8170170.1"/>
    <property type="molecule type" value="Genomic_DNA"/>
</dbReference>
<keyword evidence="2" id="KW-0539">Nucleus</keyword>
<feature type="compositionally biased region" description="Pro residues" evidence="3">
    <location>
        <begin position="45"/>
        <end position="57"/>
    </location>
</feature>
<dbReference type="Proteomes" id="UP001456524">
    <property type="component" value="Unassembled WGS sequence"/>
</dbReference>
<keyword evidence="5" id="KW-1185">Reference proteome</keyword>
<feature type="compositionally biased region" description="Acidic residues" evidence="3">
    <location>
        <begin position="317"/>
        <end position="331"/>
    </location>
</feature>